<reference evidence="1 2" key="1">
    <citation type="journal article" date="2015" name="Genome Biol. Evol.">
        <title>Comparative Genomics of a Bacterivorous Green Alga Reveals Evolutionary Causalities and Consequences of Phago-Mixotrophic Mode of Nutrition.</title>
        <authorList>
            <person name="Burns J.A."/>
            <person name="Paasch A."/>
            <person name="Narechania A."/>
            <person name="Kim E."/>
        </authorList>
    </citation>
    <scope>NUCLEOTIDE SEQUENCE [LARGE SCALE GENOMIC DNA]</scope>
    <source>
        <strain evidence="1 2">PLY_AMNH</strain>
    </source>
</reference>
<accession>A0AAE0EYR9</accession>
<evidence type="ECO:0000313" key="2">
    <source>
        <dbReference type="Proteomes" id="UP001190700"/>
    </source>
</evidence>
<organism evidence="1 2">
    <name type="scientific">Cymbomonas tetramitiformis</name>
    <dbReference type="NCBI Taxonomy" id="36881"/>
    <lineage>
        <taxon>Eukaryota</taxon>
        <taxon>Viridiplantae</taxon>
        <taxon>Chlorophyta</taxon>
        <taxon>Pyramimonadophyceae</taxon>
        <taxon>Pyramimonadales</taxon>
        <taxon>Pyramimonadaceae</taxon>
        <taxon>Cymbomonas</taxon>
    </lineage>
</organism>
<dbReference type="AlphaFoldDB" id="A0AAE0EYR9"/>
<comment type="caution">
    <text evidence="1">The sequence shown here is derived from an EMBL/GenBank/DDBJ whole genome shotgun (WGS) entry which is preliminary data.</text>
</comment>
<protein>
    <submittedName>
        <fullName evidence="1">Uncharacterized protein</fullName>
    </submittedName>
</protein>
<name>A0AAE0EYR9_9CHLO</name>
<dbReference type="EMBL" id="LGRX02030966">
    <property type="protein sequence ID" value="KAK3245154.1"/>
    <property type="molecule type" value="Genomic_DNA"/>
</dbReference>
<evidence type="ECO:0000313" key="1">
    <source>
        <dbReference type="EMBL" id="KAK3245154.1"/>
    </source>
</evidence>
<dbReference type="Proteomes" id="UP001190700">
    <property type="component" value="Unassembled WGS sequence"/>
</dbReference>
<sequence length="157" mass="17485">MNTSSWSENLKGLADNLSREREQREISVNLEYGISDVTSGFSHFCLRGLRTLISIVREASTEPRTVQNLQVLQRKDSALRLVPLIMREILADDPRAEIGRDGRRNIPVGISGSTGLPQTPTHSCLDVDLPPIIHGLDVLKIRRRRQPSSFPPAHSAV</sequence>
<proteinExistence type="predicted"/>
<gene>
    <name evidence="1" type="ORF">CYMTET_45265</name>
</gene>
<keyword evidence="2" id="KW-1185">Reference proteome</keyword>